<accession>A0AAN6VPP6</accession>
<name>A0AAN6VPP6_9PEZI</name>
<dbReference type="InterPro" id="IPR036236">
    <property type="entry name" value="Znf_C2H2_sf"/>
</dbReference>
<keyword evidence="1" id="KW-0862">Zinc</keyword>
<evidence type="ECO:0000313" key="5">
    <source>
        <dbReference type="Proteomes" id="UP001302745"/>
    </source>
</evidence>
<organism evidence="4 5">
    <name type="scientific">Chaetomidium leptoderma</name>
    <dbReference type="NCBI Taxonomy" id="669021"/>
    <lineage>
        <taxon>Eukaryota</taxon>
        <taxon>Fungi</taxon>
        <taxon>Dikarya</taxon>
        <taxon>Ascomycota</taxon>
        <taxon>Pezizomycotina</taxon>
        <taxon>Sordariomycetes</taxon>
        <taxon>Sordariomycetidae</taxon>
        <taxon>Sordariales</taxon>
        <taxon>Chaetomiaceae</taxon>
        <taxon>Chaetomidium</taxon>
    </lineage>
</organism>
<evidence type="ECO:0000313" key="4">
    <source>
        <dbReference type="EMBL" id="KAK4154140.1"/>
    </source>
</evidence>
<feature type="compositionally biased region" description="Low complexity" evidence="2">
    <location>
        <begin position="250"/>
        <end position="268"/>
    </location>
</feature>
<feature type="region of interest" description="Disordered" evidence="2">
    <location>
        <begin position="519"/>
        <end position="555"/>
    </location>
</feature>
<keyword evidence="1" id="KW-0479">Metal-binding</keyword>
<dbReference type="SUPFAM" id="SSF57667">
    <property type="entry name" value="beta-beta-alpha zinc fingers"/>
    <property type="match status" value="1"/>
</dbReference>
<feature type="compositionally biased region" description="Polar residues" evidence="2">
    <location>
        <begin position="519"/>
        <end position="543"/>
    </location>
</feature>
<dbReference type="PROSITE" id="PS50157">
    <property type="entry name" value="ZINC_FINGER_C2H2_2"/>
    <property type="match status" value="2"/>
</dbReference>
<keyword evidence="5" id="KW-1185">Reference proteome</keyword>
<proteinExistence type="predicted"/>
<reference evidence="4" key="2">
    <citation type="submission" date="2023-05" db="EMBL/GenBank/DDBJ databases">
        <authorList>
            <consortium name="Lawrence Berkeley National Laboratory"/>
            <person name="Steindorff A."/>
            <person name="Hensen N."/>
            <person name="Bonometti L."/>
            <person name="Westerberg I."/>
            <person name="Brannstrom I.O."/>
            <person name="Guillou S."/>
            <person name="Cros-Aarteil S."/>
            <person name="Calhoun S."/>
            <person name="Haridas S."/>
            <person name="Kuo A."/>
            <person name="Mondo S."/>
            <person name="Pangilinan J."/>
            <person name="Riley R."/>
            <person name="Labutti K."/>
            <person name="Andreopoulos B."/>
            <person name="Lipzen A."/>
            <person name="Chen C."/>
            <person name="Yanf M."/>
            <person name="Daum C."/>
            <person name="Ng V."/>
            <person name="Clum A."/>
            <person name="Ohm R."/>
            <person name="Martin F."/>
            <person name="Silar P."/>
            <person name="Natvig D."/>
            <person name="Lalanne C."/>
            <person name="Gautier V."/>
            <person name="Ament-Velasquez S.L."/>
            <person name="Kruys A."/>
            <person name="Hutchinson M.I."/>
            <person name="Powell A.J."/>
            <person name="Barry K."/>
            <person name="Miller A.N."/>
            <person name="Grigoriev I.V."/>
            <person name="Debuchy R."/>
            <person name="Gladieux P."/>
            <person name="Thoren M.H."/>
            <person name="Johannesson H."/>
        </authorList>
    </citation>
    <scope>NUCLEOTIDE SEQUENCE</scope>
    <source>
        <strain evidence="4">CBS 538.74</strain>
    </source>
</reference>
<sequence>MTLNQSRHLVYQQQQHLQPALYDHAQHATPSFDSNDLSALDFDVDLEYNNLNYDSLSSSPISTQSLRSQYSSIGSSPLSAFDSIPTPTLTEPSLFPPLRQSGQAVPDSSAPFFADTDAMQTEAWMSNGQLTPRSVGRFSHQRESSRSSMGSNGPLSPFSQNIANPHIAVNDSVGDSYHGLAGADDLSNYQLAPKSFPGVTHDSFYTTLPAYGPNSGTGIPSYPYLATAPRRRNDRGLLPPSEHPIGSGRSQPVSVASSVASDSPATPAGEPEEDRKHNLGEINSDLFDYLLSAPHSPFLDEAALRPVPKLDRTMTDAYTDELYSPNFTITSSSSGQPSISPTSDLFNQRLQAANNQHLSAVSNSPISATPRDHSPFRHGSPLAPMPMHDFPSAMGSSQMRFGTAQQMREQDKAMRDAQAVQQQMARSANTSTPQTISPKDAMLEFHESEGDASYPLFPQQNNNNHHGFNADAINKAAAAQSQQVFGGLPMDTNFNNFLSSSMPTGMQVPQQYPFVAQPRPQSAVHSAATTRLGSADTAATESVHSLPPQRPADTRADGGTYTCTYHGCTQRFETPALLQKHKREGHRQAHGLNGVRRPDTVGMTSTLNSQAGPHRCDRINPSTGKPCNTIFSRPYDLTRHEDTIHNARKQKVRCDMCTDEKTFSRADALTRHYRVCHPDVDFPGKQRRRGGHGV</sequence>
<dbReference type="InterPro" id="IPR013087">
    <property type="entry name" value="Znf_C2H2_type"/>
</dbReference>
<dbReference type="PANTHER" id="PTHR46179:SF19">
    <property type="entry name" value="C2H2 FINGER DOMAIN TRANSCRIPTION FACTOR (EUROFUNG)-RELATED"/>
    <property type="match status" value="1"/>
</dbReference>
<evidence type="ECO:0000259" key="3">
    <source>
        <dbReference type="PROSITE" id="PS50157"/>
    </source>
</evidence>
<dbReference type="GO" id="GO:0008270">
    <property type="term" value="F:zinc ion binding"/>
    <property type="evidence" value="ECO:0007669"/>
    <property type="project" value="UniProtKB-KW"/>
</dbReference>
<gene>
    <name evidence="4" type="ORF">C8A00DRAFT_33094</name>
</gene>
<dbReference type="SMART" id="SM00355">
    <property type="entry name" value="ZnF_C2H2"/>
    <property type="match status" value="3"/>
</dbReference>
<protein>
    <submittedName>
        <fullName evidence="4">Transcriptional regulator RPN4</fullName>
    </submittedName>
</protein>
<dbReference type="Proteomes" id="UP001302745">
    <property type="component" value="Unassembled WGS sequence"/>
</dbReference>
<reference evidence="4" key="1">
    <citation type="journal article" date="2023" name="Mol. Phylogenet. Evol.">
        <title>Genome-scale phylogeny and comparative genomics of the fungal order Sordariales.</title>
        <authorList>
            <person name="Hensen N."/>
            <person name="Bonometti L."/>
            <person name="Westerberg I."/>
            <person name="Brannstrom I.O."/>
            <person name="Guillou S."/>
            <person name="Cros-Aarteil S."/>
            <person name="Calhoun S."/>
            <person name="Haridas S."/>
            <person name="Kuo A."/>
            <person name="Mondo S."/>
            <person name="Pangilinan J."/>
            <person name="Riley R."/>
            <person name="LaButti K."/>
            <person name="Andreopoulos B."/>
            <person name="Lipzen A."/>
            <person name="Chen C."/>
            <person name="Yan M."/>
            <person name="Daum C."/>
            <person name="Ng V."/>
            <person name="Clum A."/>
            <person name="Steindorff A."/>
            <person name="Ohm R.A."/>
            <person name="Martin F."/>
            <person name="Silar P."/>
            <person name="Natvig D.O."/>
            <person name="Lalanne C."/>
            <person name="Gautier V."/>
            <person name="Ament-Velasquez S.L."/>
            <person name="Kruys A."/>
            <person name="Hutchinson M.I."/>
            <person name="Powell A.J."/>
            <person name="Barry K."/>
            <person name="Miller A.N."/>
            <person name="Grigoriev I.V."/>
            <person name="Debuchy R."/>
            <person name="Gladieux P."/>
            <person name="Hiltunen Thoren M."/>
            <person name="Johannesson H."/>
        </authorList>
    </citation>
    <scope>NUCLEOTIDE SEQUENCE</scope>
    <source>
        <strain evidence="4">CBS 538.74</strain>
    </source>
</reference>
<dbReference type="PROSITE" id="PS00028">
    <property type="entry name" value="ZINC_FINGER_C2H2_1"/>
    <property type="match status" value="1"/>
</dbReference>
<evidence type="ECO:0000256" key="2">
    <source>
        <dbReference type="SAM" id="MobiDB-lite"/>
    </source>
</evidence>
<dbReference type="GO" id="GO:0006357">
    <property type="term" value="P:regulation of transcription by RNA polymerase II"/>
    <property type="evidence" value="ECO:0007669"/>
    <property type="project" value="TreeGrafter"/>
</dbReference>
<dbReference type="EMBL" id="MU856920">
    <property type="protein sequence ID" value="KAK4154140.1"/>
    <property type="molecule type" value="Genomic_DNA"/>
</dbReference>
<dbReference type="PANTHER" id="PTHR46179">
    <property type="entry name" value="ZINC FINGER PROTEIN"/>
    <property type="match status" value="1"/>
</dbReference>
<keyword evidence="1" id="KW-0863">Zinc-finger</keyword>
<evidence type="ECO:0000256" key="1">
    <source>
        <dbReference type="PROSITE-ProRule" id="PRU00042"/>
    </source>
</evidence>
<feature type="domain" description="C2H2-type" evidence="3">
    <location>
        <begin position="561"/>
        <end position="586"/>
    </location>
</feature>
<dbReference type="AlphaFoldDB" id="A0AAN6VPP6"/>
<feature type="domain" description="C2H2-type" evidence="3">
    <location>
        <begin position="614"/>
        <end position="650"/>
    </location>
</feature>
<dbReference type="GO" id="GO:0005634">
    <property type="term" value="C:nucleus"/>
    <property type="evidence" value="ECO:0007669"/>
    <property type="project" value="TreeGrafter"/>
</dbReference>
<feature type="region of interest" description="Disordered" evidence="2">
    <location>
        <begin position="231"/>
        <end position="277"/>
    </location>
</feature>
<dbReference type="Gene3D" id="3.30.160.60">
    <property type="entry name" value="Classic Zinc Finger"/>
    <property type="match status" value="1"/>
</dbReference>
<dbReference type="InterPro" id="IPR051061">
    <property type="entry name" value="Zinc_finger_trans_reg"/>
</dbReference>
<comment type="caution">
    <text evidence="4">The sequence shown here is derived from an EMBL/GenBank/DDBJ whole genome shotgun (WGS) entry which is preliminary data.</text>
</comment>